<dbReference type="AlphaFoldDB" id="A0A926DCT9"/>
<dbReference type="RefSeq" id="WP_249299193.1">
    <property type="nucleotide sequence ID" value="NZ_JACRSP010000001.1"/>
</dbReference>
<accession>A0A926DCT9</accession>
<dbReference type="GO" id="GO:0032217">
    <property type="term" value="F:riboflavin transmembrane transporter activity"/>
    <property type="evidence" value="ECO:0007669"/>
    <property type="project" value="UniProtKB-UniRule"/>
</dbReference>
<evidence type="ECO:0000256" key="1">
    <source>
        <dbReference type="ARBA" id="ARBA00004651"/>
    </source>
</evidence>
<feature type="transmembrane region" description="Helical" evidence="9">
    <location>
        <begin position="12"/>
        <end position="29"/>
    </location>
</feature>
<comment type="similarity">
    <text evidence="2 8">Belongs to the prokaryotic riboflavin transporter (P-RFT) (TC 2.A.87) family.</text>
</comment>
<dbReference type="Gene3D" id="1.10.1760.20">
    <property type="match status" value="1"/>
</dbReference>
<organism evidence="10 11">
    <name type="scientific">Feifania hominis</name>
    <dbReference type="NCBI Taxonomy" id="2763660"/>
    <lineage>
        <taxon>Bacteria</taxon>
        <taxon>Bacillati</taxon>
        <taxon>Bacillota</taxon>
        <taxon>Clostridia</taxon>
        <taxon>Eubacteriales</taxon>
        <taxon>Feifaniaceae</taxon>
        <taxon>Feifania</taxon>
    </lineage>
</organism>
<dbReference type="PANTHER" id="PTHR38438:SF1">
    <property type="entry name" value="RIBOFLAVIN TRANSPORTER RIBU"/>
    <property type="match status" value="1"/>
</dbReference>
<feature type="transmembrane region" description="Helical" evidence="9">
    <location>
        <begin position="110"/>
        <end position="133"/>
    </location>
</feature>
<dbReference type="PANTHER" id="PTHR38438">
    <property type="entry name" value="RIBOFLAVIN TRANSPORTER RIBU"/>
    <property type="match status" value="1"/>
</dbReference>
<sequence>MDQKINRLVRLALLAAVSVVLMYLVRIPWPAAPFLEYDPADVSIMIGTFFYGPVAGLALTVVVSAIQALTVSAASQWYGFVMHVIATGTLVLVTSFVLRRGGMKNRMAWALVIGTLSMAAVMVPANLLLTPLYMQVPSEAVVELLLPAILPFNLVKAGINCVVAWLVYGGVSRVIKAR</sequence>
<protein>
    <recommendedName>
        <fullName evidence="8">Riboflavin transporter</fullName>
    </recommendedName>
</protein>
<dbReference type="PIRSF" id="PIRSF037778">
    <property type="entry name" value="UCP037778_transp_RibU"/>
    <property type="match status" value="1"/>
</dbReference>
<comment type="function">
    <text evidence="8">Probably a riboflavin-binding protein that interacts with the energy-coupling factor (ECF) ABC-transporter complex.</text>
</comment>
<keyword evidence="3 8" id="KW-0813">Transport</keyword>
<feature type="transmembrane region" description="Helical" evidence="9">
    <location>
        <begin position="77"/>
        <end position="98"/>
    </location>
</feature>
<keyword evidence="11" id="KW-1185">Reference proteome</keyword>
<evidence type="ECO:0000256" key="8">
    <source>
        <dbReference type="PIRNR" id="PIRNR037778"/>
    </source>
</evidence>
<dbReference type="InterPro" id="IPR024529">
    <property type="entry name" value="ECF_trnsprt_substrate-spec"/>
</dbReference>
<keyword evidence="7 8" id="KW-0472">Membrane</keyword>
<dbReference type="EMBL" id="JACRSP010000001">
    <property type="protein sequence ID" value="MBC8535464.1"/>
    <property type="molecule type" value="Genomic_DNA"/>
</dbReference>
<keyword evidence="4 8" id="KW-1003">Cell membrane</keyword>
<evidence type="ECO:0000256" key="9">
    <source>
        <dbReference type="SAM" id="Phobius"/>
    </source>
</evidence>
<dbReference type="Proteomes" id="UP000620366">
    <property type="component" value="Unassembled WGS sequence"/>
</dbReference>
<evidence type="ECO:0000256" key="7">
    <source>
        <dbReference type="ARBA" id="ARBA00023136"/>
    </source>
</evidence>
<gene>
    <name evidence="10" type="ORF">H8695_01990</name>
</gene>
<evidence type="ECO:0000256" key="5">
    <source>
        <dbReference type="ARBA" id="ARBA00022692"/>
    </source>
</evidence>
<evidence type="ECO:0000256" key="4">
    <source>
        <dbReference type="ARBA" id="ARBA00022475"/>
    </source>
</evidence>
<comment type="subcellular location">
    <subcellularLocation>
        <location evidence="1">Cell membrane</location>
        <topology evidence="1">Multi-pass membrane protein</topology>
    </subcellularLocation>
</comment>
<reference evidence="10" key="1">
    <citation type="submission" date="2020-08" db="EMBL/GenBank/DDBJ databases">
        <title>Genome public.</title>
        <authorList>
            <person name="Liu C."/>
            <person name="Sun Q."/>
        </authorList>
    </citation>
    <scope>NUCLEOTIDE SEQUENCE</scope>
    <source>
        <strain evidence="10">BX7</strain>
    </source>
</reference>
<dbReference type="Pfam" id="PF12822">
    <property type="entry name" value="ECF_trnsprt"/>
    <property type="match status" value="1"/>
</dbReference>
<keyword evidence="5 9" id="KW-0812">Transmembrane</keyword>
<evidence type="ECO:0000256" key="2">
    <source>
        <dbReference type="ARBA" id="ARBA00005540"/>
    </source>
</evidence>
<keyword evidence="6 9" id="KW-1133">Transmembrane helix</keyword>
<evidence type="ECO:0000313" key="11">
    <source>
        <dbReference type="Proteomes" id="UP000620366"/>
    </source>
</evidence>
<comment type="caution">
    <text evidence="10">The sequence shown here is derived from an EMBL/GenBank/DDBJ whole genome shotgun (WGS) entry which is preliminary data.</text>
</comment>
<evidence type="ECO:0000256" key="3">
    <source>
        <dbReference type="ARBA" id="ARBA00022448"/>
    </source>
</evidence>
<evidence type="ECO:0000256" key="6">
    <source>
        <dbReference type="ARBA" id="ARBA00022989"/>
    </source>
</evidence>
<dbReference type="GO" id="GO:0005886">
    <property type="term" value="C:plasma membrane"/>
    <property type="evidence" value="ECO:0007669"/>
    <property type="project" value="UniProtKB-SubCell"/>
</dbReference>
<evidence type="ECO:0000313" key="10">
    <source>
        <dbReference type="EMBL" id="MBC8535464.1"/>
    </source>
</evidence>
<proteinExistence type="inferred from homology"/>
<dbReference type="InterPro" id="IPR025720">
    <property type="entry name" value="RibU"/>
</dbReference>
<feature type="transmembrane region" description="Helical" evidence="9">
    <location>
        <begin position="49"/>
        <end position="71"/>
    </location>
</feature>
<name>A0A926DCT9_9FIRM</name>